<dbReference type="Proteomes" id="UP000198461">
    <property type="component" value="Unassembled WGS sequence"/>
</dbReference>
<protein>
    <submittedName>
        <fullName evidence="1">Uncharacterized protein</fullName>
    </submittedName>
</protein>
<accession>A0A1N6DH61</accession>
<dbReference type="AlphaFoldDB" id="A0A1N6DH61"/>
<gene>
    <name evidence="1" type="ORF">SAMN05443662_0145</name>
</gene>
<name>A0A1N6DH61_9GAMM</name>
<evidence type="ECO:0000313" key="2">
    <source>
        <dbReference type="Proteomes" id="UP000198461"/>
    </source>
</evidence>
<dbReference type="EMBL" id="FSRE01000001">
    <property type="protein sequence ID" value="SIN70159.1"/>
    <property type="molecule type" value="Genomic_DNA"/>
</dbReference>
<dbReference type="RefSeq" id="WP_159432243.1">
    <property type="nucleotide sequence ID" value="NZ_FSRE01000001.1"/>
</dbReference>
<reference evidence="1 2" key="1">
    <citation type="submission" date="2016-11" db="EMBL/GenBank/DDBJ databases">
        <authorList>
            <person name="Jaros S."/>
            <person name="Januszkiewicz K."/>
            <person name="Wedrychowicz H."/>
        </authorList>
    </citation>
    <scope>NUCLEOTIDE SEQUENCE [LARGE SCALE GENOMIC DNA]</scope>
    <source>
        <strain evidence="1 2">DSM 17737</strain>
    </source>
</reference>
<keyword evidence="2" id="KW-1185">Reference proteome</keyword>
<organism evidence="1 2">
    <name type="scientific">Sulfurivirga caldicuralii</name>
    <dbReference type="NCBI Taxonomy" id="364032"/>
    <lineage>
        <taxon>Bacteria</taxon>
        <taxon>Pseudomonadati</taxon>
        <taxon>Pseudomonadota</taxon>
        <taxon>Gammaproteobacteria</taxon>
        <taxon>Thiotrichales</taxon>
        <taxon>Piscirickettsiaceae</taxon>
        <taxon>Sulfurivirga</taxon>
    </lineage>
</organism>
<proteinExistence type="predicted"/>
<evidence type="ECO:0000313" key="1">
    <source>
        <dbReference type="EMBL" id="SIN70159.1"/>
    </source>
</evidence>
<sequence>MGVGGMIGGGIFSVLGLFIAEAGHAAPLGFYVGVAALEYLYSQRSLLKQAA</sequence>